<protein>
    <recommendedName>
        <fullName evidence="8">PX domain-containing protein</fullName>
    </recommendedName>
</protein>
<proteinExistence type="inferred from homology"/>
<evidence type="ECO:0000256" key="4">
    <source>
        <dbReference type="ARBA" id="ARBA00022927"/>
    </source>
</evidence>
<dbReference type="InterPro" id="IPR001683">
    <property type="entry name" value="PX_dom"/>
</dbReference>
<feature type="domain" description="PX" evidence="8">
    <location>
        <begin position="1"/>
        <end position="126"/>
    </location>
</feature>
<dbReference type="EnsemblMetazoa" id="XM_022804084">
    <property type="protein sequence ID" value="XP_022659819"/>
    <property type="gene ID" value="LOC111249783"/>
</dbReference>
<evidence type="ECO:0000256" key="5">
    <source>
        <dbReference type="ARBA" id="ARBA00023121"/>
    </source>
</evidence>
<dbReference type="SUPFAM" id="SSF64268">
    <property type="entry name" value="PX domain"/>
    <property type="match status" value="1"/>
</dbReference>
<accession>A0A7M7M9I2</accession>
<keyword evidence="6" id="KW-0472">Membrane</keyword>
<dbReference type="PROSITE" id="PS50195">
    <property type="entry name" value="PX"/>
    <property type="match status" value="1"/>
</dbReference>
<evidence type="ECO:0000256" key="7">
    <source>
        <dbReference type="ARBA" id="ARBA00023329"/>
    </source>
</evidence>
<dbReference type="GeneID" id="111249783"/>
<sequence>MKILIPSARTTEQGHSKFVVYTLLIVDNINQGNSNFGLSIPTPRLKLERRYRDFHALYKNIRRLHPSLEFADFPPKKIRHLNDKVTQERRVALQAWIQSAVDILLAKDKLLPTCVQEFLDLDKNNVAGLLIEDEYTGDGSRDIRSNMRLNSVGDHQPILCFIEEPFKDQDSPTLPNIVVDATLDAIY</sequence>
<dbReference type="GO" id="GO:0015031">
    <property type="term" value="P:protein transport"/>
    <property type="evidence" value="ECO:0007669"/>
    <property type="project" value="UniProtKB-KW"/>
</dbReference>
<dbReference type="Pfam" id="PF00787">
    <property type="entry name" value="PX"/>
    <property type="match status" value="1"/>
</dbReference>
<keyword evidence="10" id="KW-1185">Reference proteome</keyword>
<dbReference type="InParanoid" id="A0A7M7M9I2"/>
<comment type="similarity">
    <text evidence="2">Belongs to the sorting nexin family.</text>
</comment>
<evidence type="ECO:0000256" key="6">
    <source>
        <dbReference type="ARBA" id="ARBA00023136"/>
    </source>
</evidence>
<name>A0A7M7M9I2_VARDE</name>
<organism evidence="9 10">
    <name type="scientific">Varroa destructor</name>
    <name type="common">Honeybee mite</name>
    <dbReference type="NCBI Taxonomy" id="109461"/>
    <lineage>
        <taxon>Eukaryota</taxon>
        <taxon>Metazoa</taxon>
        <taxon>Ecdysozoa</taxon>
        <taxon>Arthropoda</taxon>
        <taxon>Chelicerata</taxon>
        <taxon>Arachnida</taxon>
        <taxon>Acari</taxon>
        <taxon>Parasitiformes</taxon>
        <taxon>Mesostigmata</taxon>
        <taxon>Gamasina</taxon>
        <taxon>Dermanyssoidea</taxon>
        <taxon>Varroidae</taxon>
        <taxon>Varroa</taxon>
    </lineage>
</organism>
<evidence type="ECO:0000313" key="10">
    <source>
        <dbReference type="Proteomes" id="UP000594260"/>
    </source>
</evidence>
<dbReference type="GO" id="GO:1901981">
    <property type="term" value="F:phosphatidylinositol phosphate binding"/>
    <property type="evidence" value="ECO:0007669"/>
    <property type="project" value="TreeGrafter"/>
</dbReference>
<reference evidence="9" key="1">
    <citation type="submission" date="2021-01" db="UniProtKB">
        <authorList>
            <consortium name="EnsemblMetazoa"/>
        </authorList>
    </citation>
    <scope>IDENTIFICATION</scope>
</reference>
<dbReference type="Proteomes" id="UP000594260">
    <property type="component" value="Unplaced"/>
</dbReference>
<dbReference type="OrthoDB" id="93876at2759"/>
<evidence type="ECO:0000313" key="9">
    <source>
        <dbReference type="EnsemblMetazoa" id="XP_022659819"/>
    </source>
</evidence>
<evidence type="ECO:0000256" key="3">
    <source>
        <dbReference type="ARBA" id="ARBA00022448"/>
    </source>
</evidence>
<dbReference type="PANTHER" id="PTHR15813">
    <property type="entry name" value="SORTING NEXIN-22 AND 24"/>
    <property type="match status" value="1"/>
</dbReference>
<dbReference type="RefSeq" id="XP_022659819.1">
    <property type="nucleotide sequence ID" value="XM_022804084.1"/>
</dbReference>
<comment type="subcellular location">
    <subcellularLocation>
        <location evidence="1">Cytoplasmic vesicle membrane</location>
        <topology evidence="1">Peripheral membrane protein</topology>
        <orientation evidence="1">Cytoplasmic side</orientation>
    </subcellularLocation>
</comment>
<keyword evidence="3" id="KW-0813">Transport</keyword>
<dbReference type="SMART" id="SM00312">
    <property type="entry name" value="PX"/>
    <property type="match status" value="1"/>
</dbReference>
<dbReference type="PANTHER" id="PTHR15813:SF9">
    <property type="entry name" value="PX DOMAIN-CONTAINING PROTEIN"/>
    <property type="match status" value="1"/>
</dbReference>
<dbReference type="InterPro" id="IPR036871">
    <property type="entry name" value="PX_dom_sf"/>
</dbReference>
<dbReference type="KEGG" id="vde:111249783"/>
<evidence type="ECO:0000259" key="8">
    <source>
        <dbReference type="PROSITE" id="PS50195"/>
    </source>
</evidence>
<dbReference type="InterPro" id="IPR052467">
    <property type="entry name" value="Sorting_nexin_PX-domain"/>
</dbReference>
<keyword evidence="7" id="KW-0968">Cytoplasmic vesicle</keyword>
<keyword evidence="5" id="KW-0446">Lipid-binding</keyword>
<evidence type="ECO:0000256" key="2">
    <source>
        <dbReference type="ARBA" id="ARBA00010883"/>
    </source>
</evidence>
<keyword evidence="4" id="KW-0653">Protein transport</keyword>
<dbReference type="GO" id="GO:0030659">
    <property type="term" value="C:cytoplasmic vesicle membrane"/>
    <property type="evidence" value="ECO:0007669"/>
    <property type="project" value="UniProtKB-SubCell"/>
</dbReference>
<evidence type="ECO:0000256" key="1">
    <source>
        <dbReference type="ARBA" id="ARBA00004180"/>
    </source>
</evidence>
<dbReference type="AlphaFoldDB" id="A0A7M7M9I2"/>
<dbReference type="Gene3D" id="3.30.1520.10">
    <property type="entry name" value="Phox-like domain"/>
    <property type="match status" value="1"/>
</dbReference>